<dbReference type="PANTHER" id="PTHR23121">
    <property type="entry name" value="SODIUM-DEPENDENT GLUCOSE TRANSPORTER 1"/>
    <property type="match status" value="1"/>
</dbReference>
<dbReference type="Pfam" id="PF07690">
    <property type="entry name" value="MFS_1"/>
    <property type="match status" value="1"/>
</dbReference>
<dbReference type="Pfam" id="PF13424">
    <property type="entry name" value="TPR_12"/>
    <property type="match status" value="2"/>
</dbReference>
<dbReference type="Gene3D" id="1.25.40.10">
    <property type="entry name" value="Tetratricopeptide repeat domain"/>
    <property type="match status" value="2"/>
</dbReference>
<keyword evidence="4" id="KW-0802">TPR repeat</keyword>
<dbReference type="PANTHER" id="PTHR23121:SF9">
    <property type="entry name" value="SODIUM-DEPENDENT GLUCOSE TRANSPORTER 1"/>
    <property type="match status" value="1"/>
</dbReference>
<dbReference type="SMART" id="SM00028">
    <property type="entry name" value="TPR"/>
    <property type="match status" value="6"/>
</dbReference>
<dbReference type="SUPFAM" id="SSF48452">
    <property type="entry name" value="TPR-like"/>
    <property type="match status" value="2"/>
</dbReference>
<evidence type="ECO:0000313" key="6">
    <source>
        <dbReference type="EMBL" id="CAF4107100.1"/>
    </source>
</evidence>
<dbReference type="Gene3D" id="1.20.1250.20">
    <property type="entry name" value="MFS general substrate transporter like domains"/>
    <property type="match status" value="2"/>
</dbReference>
<evidence type="ECO:0000256" key="5">
    <source>
        <dbReference type="SAM" id="Phobius"/>
    </source>
</evidence>
<feature type="transmembrane region" description="Helical" evidence="5">
    <location>
        <begin position="543"/>
        <end position="560"/>
    </location>
</feature>
<feature type="repeat" description="TPR" evidence="4">
    <location>
        <begin position="211"/>
        <end position="244"/>
    </location>
</feature>
<feature type="transmembrane region" description="Helical" evidence="5">
    <location>
        <begin position="673"/>
        <end position="693"/>
    </location>
</feature>
<name>A0A819VC91_9BILA</name>
<dbReference type="InterPro" id="IPR011701">
    <property type="entry name" value="MFS"/>
</dbReference>
<feature type="transmembrane region" description="Helical" evidence="5">
    <location>
        <begin position="348"/>
        <end position="368"/>
    </location>
</feature>
<dbReference type="GO" id="GO:0022857">
    <property type="term" value="F:transmembrane transporter activity"/>
    <property type="evidence" value="ECO:0007669"/>
    <property type="project" value="InterPro"/>
</dbReference>
<accession>A0A819VC91</accession>
<feature type="transmembrane region" description="Helical" evidence="5">
    <location>
        <begin position="313"/>
        <end position="336"/>
    </location>
</feature>
<dbReference type="InterPro" id="IPR011990">
    <property type="entry name" value="TPR-like_helical_dom_sf"/>
</dbReference>
<keyword evidence="3 5" id="KW-0472">Membrane</keyword>
<dbReference type="InterPro" id="IPR019734">
    <property type="entry name" value="TPR_rpt"/>
</dbReference>
<dbReference type="AlphaFoldDB" id="A0A819VC91"/>
<protein>
    <submittedName>
        <fullName evidence="6">Uncharacterized protein</fullName>
    </submittedName>
</protein>
<feature type="transmembrane region" description="Helical" evidence="5">
    <location>
        <begin position="433"/>
        <end position="455"/>
    </location>
</feature>
<feature type="transmembrane region" description="Helical" evidence="5">
    <location>
        <begin position="604"/>
        <end position="632"/>
    </location>
</feature>
<feature type="transmembrane region" description="Helical" evidence="5">
    <location>
        <begin position="638"/>
        <end position="661"/>
    </location>
</feature>
<feature type="transmembrane region" description="Helical" evidence="5">
    <location>
        <begin position="400"/>
        <end position="421"/>
    </location>
</feature>
<feature type="transmembrane region" description="Helical" evidence="5">
    <location>
        <begin position="475"/>
        <end position="496"/>
    </location>
</feature>
<evidence type="ECO:0000256" key="3">
    <source>
        <dbReference type="ARBA" id="ARBA00023136"/>
    </source>
</evidence>
<organism evidence="6 7">
    <name type="scientific">Adineta steineri</name>
    <dbReference type="NCBI Taxonomy" id="433720"/>
    <lineage>
        <taxon>Eukaryota</taxon>
        <taxon>Metazoa</taxon>
        <taxon>Spiralia</taxon>
        <taxon>Gnathifera</taxon>
        <taxon>Rotifera</taxon>
        <taxon>Eurotatoria</taxon>
        <taxon>Bdelloidea</taxon>
        <taxon>Adinetida</taxon>
        <taxon>Adinetidae</taxon>
        <taxon>Adineta</taxon>
    </lineage>
</organism>
<dbReference type="PROSITE" id="PS50005">
    <property type="entry name" value="TPR"/>
    <property type="match status" value="3"/>
</dbReference>
<reference evidence="6" key="1">
    <citation type="submission" date="2021-02" db="EMBL/GenBank/DDBJ databases">
        <authorList>
            <person name="Nowell W R."/>
        </authorList>
    </citation>
    <scope>NUCLEOTIDE SEQUENCE</scope>
</reference>
<feature type="repeat" description="TPR" evidence="4">
    <location>
        <begin position="127"/>
        <end position="160"/>
    </location>
</feature>
<evidence type="ECO:0000313" key="7">
    <source>
        <dbReference type="Proteomes" id="UP000663881"/>
    </source>
</evidence>
<sequence length="776" mass="87939">MHSIFEIGDIHQINERLWQVELLSTMNNDKRMTELTDYIRQHTTKSEGLPWFSLAELFLQMGHHNEAESILQQFTDFCSTYAPDSMSYAKCLHALGAAKHPQGDFSKAFSLLEQALQIYTIPDISRALMYNDLGKTHLAVGNYSTALLNYKKSLEILETITDSDLRPLMLCYGYIGEAYVKLGKARDAQFYVKKAIAIGQKVFPSIHPHLATWYTSMGETYRMTADYANATHYYEQALKIKEKYLQPDHIELGHTLSELGLLNERLNNYSNALSYHQKALQIRNKSLGSNHPDLVYTMTEKLKNTIQKYMKTLLLVLSWCMLGLCGEIIGPTMTILAHNIQVTFNGMATVLASASAGGLITNIICGIFENFINNYSELMLTTAFFMSALLMSMIPFVNSLLPMCIVFFLQGVSGSLANIGGTNILITMWKTRVATPLNIVHLGYGFGAIFANLLVRPFLNNEQENSQLFNKTIRIPYIITGLLCFVISIGHFICFIQKSLRGEIQKDVQIDDTVVEKISLQCDKEKDKIKFSQYSPKTCGNGYFKYGLILSLLFLMYIFFVSGTDQIFAKFYFSFLKNDQFHISTNNASWAIILYWFSYSMGRLIFAILSIFLPVYICLTISWCGCLILAIIWNIYVWGFGLTITGLFILGGLTGLIIAPLFPLSFAWFTQNLNVITPLLAALLCACGLGSLVLQKIAGILMDVNQNHFPTLLTGSIIITMILYIISNVIIVFHKRNIKTRRNSLIDKEEEQQQQNMDDYLKDYNNIRKNSIILSF</sequence>
<comment type="caution">
    <text evidence="6">The sequence shown here is derived from an EMBL/GenBank/DDBJ whole genome shotgun (WGS) entry which is preliminary data.</text>
</comment>
<feature type="transmembrane region" description="Helical" evidence="5">
    <location>
        <begin position="375"/>
        <end position="394"/>
    </location>
</feature>
<evidence type="ECO:0000256" key="1">
    <source>
        <dbReference type="ARBA" id="ARBA00022692"/>
    </source>
</evidence>
<dbReference type="EMBL" id="CAJOAY010005425">
    <property type="protein sequence ID" value="CAF4107100.1"/>
    <property type="molecule type" value="Genomic_DNA"/>
</dbReference>
<gene>
    <name evidence="6" type="ORF">OKA104_LOCUS35998</name>
</gene>
<dbReference type="SUPFAM" id="SSF103473">
    <property type="entry name" value="MFS general substrate transporter"/>
    <property type="match status" value="1"/>
</dbReference>
<keyword evidence="1 5" id="KW-0812">Transmembrane</keyword>
<dbReference type="InterPro" id="IPR036259">
    <property type="entry name" value="MFS_trans_sf"/>
</dbReference>
<feature type="repeat" description="TPR" evidence="4">
    <location>
        <begin position="253"/>
        <end position="286"/>
    </location>
</feature>
<evidence type="ECO:0000256" key="4">
    <source>
        <dbReference type="PROSITE-ProRule" id="PRU00339"/>
    </source>
</evidence>
<proteinExistence type="predicted"/>
<dbReference type="Proteomes" id="UP000663881">
    <property type="component" value="Unassembled WGS sequence"/>
</dbReference>
<keyword evidence="2 5" id="KW-1133">Transmembrane helix</keyword>
<evidence type="ECO:0000256" key="2">
    <source>
        <dbReference type="ARBA" id="ARBA00022989"/>
    </source>
</evidence>
<feature type="transmembrane region" description="Helical" evidence="5">
    <location>
        <begin position="713"/>
        <end position="733"/>
    </location>
</feature>